<protein>
    <recommendedName>
        <fullName evidence="4">SAP domain-containing protein</fullName>
    </recommendedName>
</protein>
<feature type="compositionally biased region" description="Basic residues" evidence="1">
    <location>
        <begin position="159"/>
        <end position="169"/>
    </location>
</feature>
<feature type="compositionally biased region" description="Polar residues" evidence="1">
    <location>
        <begin position="456"/>
        <end position="480"/>
    </location>
</feature>
<feature type="region of interest" description="Disordered" evidence="1">
    <location>
        <begin position="586"/>
        <end position="605"/>
    </location>
</feature>
<name>A0A9P6ELM8_9AGAR</name>
<feature type="region of interest" description="Disordered" evidence="1">
    <location>
        <begin position="498"/>
        <end position="526"/>
    </location>
</feature>
<feature type="compositionally biased region" description="Polar residues" evidence="1">
    <location>
        <begin position="75"/>
        <end position="87"/>
    </location>
</feature>
<comment type="caution">
    <text evidence="2">The sequence shown here is derived from an EMBL/GenBank/DDBJ whole genome shotgun (WGS) entry which is preliminary data.</text>
</comment>
<feature type="compositionally biased region" description="Acidic residues" evidence="1">
    <location>
        <begin position="94"/>
        <end position="105"/>
    </location>
</feature>
<evidence type="ECO:0000313" key="2">
    <source>
        <dbReference type="EMBL" id="KAF9532061.1"/>
    </source>
</evidence>
<feature type="compositionally biased region" description="Polar residues" evidence="1">
    <location>
        <begin position="423"/>
        <end position="435"/>
    </location>
</feature>
<feature type="compositionally biased region" description="Pro residues" evidence="1">
    <location>
        <begin position="505"/>
        <end position="517"/>
    </location>
</feature>
<keyword evidence="3" id="KW-1185">Reference proteome</keyword>
<feature type="compositionally biased region" description="Polar residues" evidence="1">
    <location>
        <begin position="400"/>
        <end position="410"/>
    </location>
</feature>
<evidence type="ECO:0000313" key="3">
    <source>
        <dbReference type="Proteomes" id="UP000807306"/>
    </source>
</evidence>
<dbReference type="AlphaFoldDB" id="A0A9P6ELM8"/>
<feature type="region of interest" description="Disordered" evidence="1">
    <location>
        <begin position="40"/>
        <end position="208"/>
    </location>
</feature>
<reference evidence="2" key="1">
    <citation type="submission" date="2020-11" db="EMBL/GenBank/DDBJ databases">
        <authorList>
            <consortium name="DOE Joint Genome Institute"/>
            <person name="Ahrendt S."/>
            <person name="Riley R."/>
            <person name="Andreopoulos W."/>
            <person name="Labutti K."/>
            <person name="Pangilinan J."/>
            <person name="Ruiz-Duenas F.J."/>
            <person name="Barrasa J.M."/>
            <person name="Sanchez-Garcia M."/>
            <person name="Camarero S."/>
            <person name="Miyauchi S."/>
            <person name="Serrano A."/>
            <person name="Linde D."/>
            <person name="Babiker R."/>
            <person name="Drula E."/>
            <person name="Ayuso-Fernandez I."/>
            <person name="Pacheco R."/>
            <person name="Padilla G."/>
            <person name="Ferreira P."/>
            <person name="Barriuso J."/>
            <person name="Kellner H."/>
            <person name="Castanera R."/>
            <person name="Alfaro M."/>
            <person name="Ramirez L."/>
            <person name="Pisabarro A.G."/>
            <person name="Kuo A."/>
            <person name="Tritt A."/>
            <person name="Lipzen A."/>
            <person name="He G."/>
            <person name="Yan M."/>
            <person name="Ng V."/>
            <person name="Cullen D."/>
            <person name="Martin F."/>
            <person name="Rosso M.-N."/>
            <person name="Henrissat B."/>
            <person name="Hibbett D."/>
            <person name="Martinez A.T."/>
            <person name="Grigoriev I.V."/>
        </authorList>
    </citation>
    <scope>NUCLEOTIDE SEQUENCE</scope>
    <source>
        <strain evidence="2">CBS 506.95</strain>
    </source>
</reference>
<accession>A0A9P6ELM8</accession>
<gene>
    <name evidence="2" type="ORF">CPB83DRAFT_848281</name>
</gene>
<feature type="compositionally biased region" description="Polar residues" evidence="1">
    <location>
        <begin position="589"/>
        <end position="598"/>
    </location>
</feature>
<dbReference type="EMBL" id="MU157833">
    <property type="protein sequence ID" value="KAF9532061.1"/>
    <property type="molecule type" value="Genomic_DNA"/>
</dbReference>
<feature type="region of interest" description="Disordered" evidence="1">
    <location>
        <begin position="335"/>
        <end position="365"/>
    </location>
</feature>
<feature type="compositionally biased region" description="Pro residues" evidence="1">
    <location>
        <begin position="46"/>
        <end position="62"/>
    </location>
</feature>
<feature type="region of interest" description="Disordered" evidence="1">
    <location>
        <begin position="291"/>
        <end position="319"/>
    </location>
</feature>
<proteinExistence type="predicted"/>
<feature type="compositionally biased region" description="Pro residues" evidence="1">
    <location>
        <begin position="114"/>
        <end position="123"/>
    </location>
</feature>
<evidence type="ECO:0008006" key="4">
    <source>
        <dbReference type="Google" id="ProtNLM"/>
    </source>
</evidence>
<organism evidence="2 3">
    <name type="scientific">Crepidotus variabilis</name>
    <dbReference type="NCBI Taxonomy" id="179855"/>
    <lineage>
        <taxon>Eukaryota</taxon>
        <taxon>Fungi</taxon>
        <taxon>Dikarya</taxon>
        <taxon>Basidiomycota</taxon>
        <taxon>Agaricomycotina</taxon>
        <taxon>Agaricomycetes</taxon>
        <taxon>Agaricomycetidae</taxon>
        <taxon>Agaricales</taxon>
        <taxon>Agaricineae</taxon>
        <taxon>Crepidotaceae</taxon>
        <taxon>Crepidotus</taxon>
    </lineage>
</organism>
<feature type="region of interest" description="Disordered" evidence="1">
    <location>
        <begin position="396"/>
        <end position="480"/>
    </location>
</feature>
<dbReference type="Proteomes" id="UP000807306">
    <property type="component" value="Unassembled WGS sequence"/>
</dbReference>
<dbReference type="OrthoDB" id="3258416at2759"/>
<evidence type="ECO:0000256" key="1">
    <source>
        <dbReference type="SAM" id="MobiDB-lite"/>
    </source>
</evidence>
<sequence>MPPLHSRSSLEAMKRVDLQRLCKEYGVKANLKTEDLIDLLLDSQTPAPPRATPGPRSTPQPQPTRRSVSIKPPSKSDSNRAGPSRVSSMIVHEDSEEDNEEDEAQASETESEKPPSPPPVPPPRTRKAKELQTKLGKGKPVLAGGSGPRAITASSGSSKGKRAKSSRSIKPREPTIEEEPEVLSVPKFPEVPPETETQPLGEPSSPEGIKPSRTFIVHDPFPSTNDSIQTLLGQIQSLRAELTQIATMKIELVALKGQMADIDQTQREILTEVRSLRELPAMVAALKEDVKALRDGSQPSRPTTPKPKPGQTRPMPIGFGLPSVLKHSIAFPPEASSRALGPSTAPLLHPGVSPSTLGKRHRDSSSSIIDGVIEEGQQEDISDAELAKIVLRHDKKRAKVSTSLEHTPTNGFGKEEDGDESSPRGSSNFTVYQGTDEQDLPPPTSHLPEIYVVDSPSESSAAQGSRSTSGVPTSSAHASENQPFNFAFSNMTSTPQNMFMSGFPYPEPPQSPSPAGPSLPQISGRHQEERTDIFKEFGLPSPVRSVRNYGVLAHDERGINPAALQGTSTAPKRNVSSDEVAAGLGLTAHRTTSSSDPPSTEAPAVRRTMYGTELDGDTRFGDFGVEGVASGFWLSK</sequence>